<dbReference type="InterPro" id="IPR000515">
    <property type="entry name" value="MetI-like"/>
</dbReference>
<dbReference type="Pfam" id="PF00528">
    <property type="entry name" value="BPD_transp_1"/>
    <property type="match status" value="1"/>
</dbReference>
<comment type="caution">
    <text evidence="9">The sequence shown here is derived from an EMBL/GenBank/DDBJ whole genome shotgun (WGS) entry which is preliminary data.</text>
</comment>
<evidence type="ECO:0000256" key="4">
    <source>
        <dbReference type="ARBA" id="ARBA00022692"/>
    </source>
</evidence>
<dbReference type="GO" id="GO:0005886">
    <property type="term" value="C:plasma membrane"/>
    <property type="evidence" value="ECO:0007669"/>
    <property type="project" value="UniProtKB-SubCell"/>
</dbReference>
<dbReference type="PROSITE" id="PS50928">
    <property type="entry name" value="ABC_TM1"/>
    <property type="match status" value="1"/>
</dbReference>
<accession>A0A1A5YF82</accession>
<dbReference type="OrthoDB" id="9771544at2"/>
<feature type="domain" description="ABC transmembrane type-1" evidence="8">
    <location>
        <begin position="82"/>
        <end position="273"/>
    </location>
</feature>
<keyword evidence="3" id="KW-1003">Cell membrane</keyword>
<dbReference type="CDD" id="cd06261">
    <property type="entry name" value="TM_PBP2"/>
    <property type="match status" value="1"/>
</dbReference>
<evidence type="ECO:0000256" key="7">
    <source>
        <dbReference type="RuleBase" id="RU363032"/>
    </source>
</evidence>
<feature type="transmembrane region" description="Helical" evidence="7">
    <location>
        <begin position="150"/>
        <end position="171"/>
    </location>
</feature>
<dbReference type="PANTHER" id="PTHR43744">
    <property type="entry name" value="ABC TRANSPORTER PERMEASE PROTEIN MG189-RELATED-RELATED"/>
    <property type="match status" value="1"/>
</dbReference>
<reference evidence="9 10" key="1">
    <citation type="submission" date="2016-05" db="EMBL/GenBank/DDBJ databases">
        <title>Paenibacillus oryzae. sp. nov., isolated from the rice root.</title>
        <authorList>
            <person name="Zhang J."/>
            <person name="Zhang X."/>
        </authorList>
    </citation>
    <scope>NUCLEOTIDE SEQUENCE [LARGE SCALE GENOMIC DNA]</scope>
    <source>
        <strain evidence="9 10">1DrF-4</strain>
    </source>
</reference>
<dbReference type="InterPro" id="IPR035906">
    <property type="entry name" value="MetI-like_sf"/>
</dbReference>
<feature type="transmembrane region" description="Helical" evidence="7">
    <location>
        <begin position="192"/>
        <end position="217"/>
    </location>
</feature>
<evidence type="ECO:0000256" key="1">
    <source>
        <dbReference type="ARBA" id="ARBA00004651"/>
    </source>
</evidence>
<feature type="transmembrane region" description="Helical" evidence="7">
    <location>
        <begin position="81"/>
        <end position="105"/>
    </location>
</feature>
<comment type="subcellular location">
    <subcellularLocation>
        <location evidence="1 7">Cell membrane</location>
        <topology evidence="1 7">Multi-pass membrane protein</topology>
    </subcellularLocation>
</comment>
<feature type="transmembrane region" description="Helical" evidence="7">
    <location>
        <begin position="117"/>
        <end position="138"/>
    </location>
</feature>
<keyword evidence="4 7" id="KW-0812">Transmembrane</keyword>
<keyword evidence="5 7" id="KW-1133">Transmembrane helix</keyword>
<keyword evidence="6 7" id="KW-0472">Membrane</keyword>
<feature type="transmembrane region" description="Helical" evidence="7">
    <location>
        <begin position="18"/>
        <end position="38"/>
    </location>
</feature>
<evidence type="ECO:0000313" key="10">
    <source>
        <dbReference type="Proteomes" id="UP000092024"/>
    </source>
</evidence>
<name>A0A1A5YF82_9BACL</name>
<dbReference type="PANTHER" id="PTHR43744:SF1">
    <property type="entry name" value="BINDING-PROTEIN-DEPENDENT TRANSPORT SYSTEMS INNER MEMBRANE COMPONENT"/>
    <property type="match status" value="1"/>
</dbReference>
<dbReference type="GO" id="GO:0055085">
    <property type="term" value="P:transmembrane transport"/>
    <property type="evidence" value="ECO:0007669"/>
    <property type="project" value="InterPro"/>
</dbReference>
<dbReference type="AlphaFoldDB" id="A0A1A5YF82"/>
<organism evidence="9 10">
    <name type="scientific">Paenibacillus oryzae</name>
    <dbReference type="NCBI Taxonomy" id="1844972"/>
    <lineage>
        <taxon>Bacteria</taxon>
        <taxon>Bacillati</taxon>
        <taxon>Bacillota</taxon>
        <taxon>Bacilli</taxon>
        <taxon>Bacillales</taxon>
        <taxon>Paenibacillaceae</taxon>
        <taxon>Paenibacillus</taxon>
    </lineage>
</organism>
<evidence type="ECO:0000259" key="8">
    <source>
        <dbReference type="PROSITE" id="PS50928"/>
    </source>
</evidence>
<evidence type="ECO:0000256" key="3">
    <source>
        <dbReference type="ARBA" id="ARBA00022475"/>
    </source>
</evidence>
<gene>
    <name evidence="9" type="ORF">A7K91_12005</name>
</gene>
<comment type="similarity">
    <text evidence="7">Belongs to the binding-protein-dependent transport system permease family.</text>
</comment>
<keyword evidence="10" id="KW-1185">Reference proteome</keyword>
<proteinExistence type="inferred from homology"/>
<evidence type="ECO:0000256" key="6">
    <source>
        <dbReference type="ARBA" id="ARBA00023136"/>
    </source>
</evidence>
<dbReference type="SUPFAM" id="SSF161098">
    <property type="entry name" value="MetI-like"/>
    <property type="match status" value="1"/>
</dbReference>
<sequence length="288" mass="32061">MTRLFAVRKKIDWGGMSLYAFLTVFGLLMLMPLVYMASTALKPISELFLFPPRFFVQNPTLLNFRDLLLITGTSNVPFLRFILNSVIVTGGIVIGGVFISAMAAYPLAKHNMPFKKIIFDMIVAALMFSPMVLQIPQYLLMSKSGLMNTYWAMILPYLAAPVGMFLMTQFLRQIPDALLEAARIDGASEWKVFWVIILPMLKPAIATFALFSFITAWNDPYPSMVYTTSENMKSLPLAIQTIQGGAGVIARVGTFAAASFLMIIPTLLVFITSQRMVLQTMAHSGLKE</sequence>
<dbReference type="STRING" id="1844972.A7K91_12005"/>
<feature type="transmembrane region" description="Helical" evidence="7">
    <location>
        <begin position="248"/>
        <end position="271"/>
    </location>
</feature>
<keyword evidence="2 7" id="KW-0813">Transport</keyword>
<dbReference type="Proteomes" id="UP000092024">
    <property type="component" value="Unassembled WGS sequence"/>
</dbReference>
<dbReference type="Gene3D" id="1.10.3720.10">
    <property type="entry name" value="MetI-like"/>
    <property type="match status" value="1"/>
</dbReference>
<evidence type="ECO:0000256" key="5">
    <source>
        <dbReference type="ARBA" id="ARBA00022989"/>
    </source>
</evidence>
<protein>
    <submittedName>
        <fullName evidence="9">ABC transporter permease</fullName>
    </submittedName>
</protein>
<dbReference type="RefSeq" id="WP_068684725.1">
    <property type="nucleotide sequence ID" value="NZ_LYPA01000065.1"/>
</dbReference>
<evidence type="ECO:0000313" key="9">
    <source>
        <dbReference type="EMBL" id="OBR64248.1"/>
    </source>
</evidence>
<dbReference type="EMBL" id="LYPA01000065">
    <property type="protein sequence ID" value="OBR64248.1"/>
    <property type="molecule type" value="Genomic_DNA"/>
</dbReference>
<evidence type="ECO:0000256" key="2">
    <source>
        <dbReference type="ARBA" id="ARBA00022448"/>
    </source>
</evidence>